<keyword evidence="7" id="KW-0862">Zinc</keyword>
<dbReference type="SMART" id="SM00064">
    <property type="entry name" value="FYVE"/>
    <property type="match status" value="1"/>
</dbReference>
<dbReference type="InterPro" id="IPR017455">
    <property type="entry name" value="Znf_FYVE-rel"/>
</dbReference>
<dbReference type="CDD" id="cd03334">
    <property type="entry name" value="Fab1_TCP"/>
    <property type="match status" value="1"/>
</dbReference>
<dbReference type="PANTHER" id="PTHR45748:SF7">
    <property type="entry name" value="1-PHOSPHATIDYLINOSITOL 3-PHOSPHATE 5-KINASE-RELATED"/>
    <property type="match status" value="1"/>
</dbReference>
<dbReference type="InterPro" id="IPR011011">
    <property type="entry name" value="Znf_FYVE_PHD"/>
</dbReference>
<dbReference type="GO" id="GO:0010008">
    <property type="term" value="C:endosome membrane"/>
    <property type="evidence" value="ECO:0007669"/>
    <property type="project" value="TreeGrafter"/>
</dbReference>
<feature type="region of interest" description="Disordered" evidence="11">
    <location>
        <begin position="710"/>
        <end position="729"/>
    </location>
</feature>
<dbReference type="GO" id="GO:0000329">
    <property type="term" value="C:fungal-type vacuole membrane"/>
    <property type="evidence" value="ECO:0007669"/>
    <property type="project" value="TreeGrafter"/>
</dbReference>
<dbReference type="GO" id="GO:0008270">
    <property type="term" value="F:zinc ion binding"/>
    <property type="evidence" value="ECO:0007669"/>
    <property type="project" value="UniProtKB-KW"/>
</dbReference>
<sequence>MNLLSVAWKSTKRRRDQLSPSSASSSPYHHRNISPFSPPETTVNTASELLQHQLPEPALPSPVLSDDDDPFGSRSNSIRRIRSREFWMEDAKAFRCYSCNLPFSLVRRKHHCRICGQIFCGKCATVQSAINFQLPGELRICVFCQGKDEEIMNPYGYSFDDDRISLSELSLNQPDCAGTSYDENWSLRLRGASPSTTLTRRGSDARRLERELNDALSHDAASQKYASDATYDSSSDDESDDSEEEEVEQSYLQPNPSNLVGSTNLKSLHHTNTSSASLIPTAMDFRPSHVRKRSESHQRPIPAALTAPASLKHIIQRIAAEQAVNNELPLSSTSSLARRPTLHRVRRPVSSVQINAVAVNHLKTLLAQELREFRVLNAPEWESVFLTFLLKLSETLHPDVKAGDPTDPNIYVKIKRIPGGTPSDSRFMDGLVITKSIAHKSMPAPIANPQILLLAFALDYRPVETPDTMDLSIEALVSQEKEHAKKLVARILTLSPDLVLVEKSVSRSALEFLLEARVTLVPNVKPSVMQAVARCTQADIVTFEKLAQAPRLGTCALFRMQTFFHPDIPRHRKTYLYFEGARKEVGCTIVLRGQPLDELAKVKALTQFMVQVAYSLRLETSLLQDEFALLPNTPSSLGDEPCTITNGNRNTPIDSMIQIYQTNILSTSPNVIVPPPYTLVRQRELVLAHHKHQHRIVSSVAASSAALNTLPPLAPAPPRGDRTSTASGHVHDSSDYIAEVVLSPLDYQSITVLRSTSGDMTLGKYIERIYMLANYLCRCGSPWLNHVRSYAHNEGKVDVIVQAHPCPIVGMDESVLMWSECRICKASTQPVPMSEDTWAFSFGKYLELTFYHTGMPCRANLCPHDIHRSHVRWFAYRGLGIRVEYSKIDLYEVIFPPMRLEWDSHIHEVNKEEDREILHTRISRFYTSVRKKLQSLLNHENHNHRHVLHNLDKDKLAHILGLQRQALGDRKHMLQVLQRTFTNSAKDDTFASSVVYHELLGSVSKWEEVFARILGVARSPADRRSAHIGINPGSVGGNGNPNSTNSNGSSKPVDIMPPPLPPRHFNDSLPILGSSPSQEAMDVYLKAQAVPPTALEVVELKSLVSKQSKDKSYKGYSSMADPDSQKVMLVAPTDILPIVEEEDTKPPPFMPVNGFDSLDAMTPASKPPLGDRYFYVPSSMITDIIADERMGGPLFEWTVPKDIELDDMEEEVDKEEEAALTTVAGQLQYPWSPLEHIHPESPVILREDEPSSVIAFTLRSKQYQHALAALRADARLNVEVEKPICIDFDDITGDADGSQLKFSCQVFYAEEFEELRAACGIDKLYVESLARCFKYDTSGGRSGMLFLKTRDTRFMIKQLSRAERDALEHFAPMYLEHMSRAATTKLPTTLAKIFGFYTIKIKHSSTNKNTRLDLFVMEDLFFGKEDIKVFDLKGSERNRHVQSTGRRGEVFLDSNFVEYIYKSPLFLREHSKKMLRACVWNDTIFLSKQGVMDYSLLVGVDQKRQELVVGIVDFIRTFTWDKRLESFVKDTGLLGGGGKQPTIVKPKVYKRRFRNSMESYFLCVPDKHSPPL</sequence>
<evidence type="ECO:0000259" key="13">
    <source>
        <dbReference type="PROSITE" id="PS51455"/>
    </source>
</evidence>
<dbReference type="GO" id="GO:0000285">
    <property type="term" value="F:1-phosphatidylinositol-3-phosphate 5-kinase activity"/>
    <property type="evidence" value="ECO:0007669"/>
    <property type="project" value="UniProtKB-EC"/>
</dbReference>
<dbReference type="EC" id="2.7.1.150" evidence="1"/>
<keyword evidence="2 10" id="KW-0808">Transferase</keyword>
<dbReference type="GO" id="GO:0005524">
    <property type="term" value="F:ATP binding"/>
    <property type="evidence" value="ECO:0007669"/>
    <property type="project" value="UniProtKB-UniRule"/>
</dbReference>
<gene>
    <name evidence="14" type="ORF">SeLEV6574_g04614</name>
</gene>
<evidence type="ECO:0000256" key="5">
    <source>
        <dbReference type="ARBA" id="ARBA00022771"/>
    </source>
</evidence>
<feature type="compositionally biased region" description="Low complexity" evidence="11">
    <location>
        <begin position="1040"/>
        <end position="1050"/>
    </location>
</feature>
<dbReference type="Pfam" id="PF01363">
    <property type="entry name" value="FYVE"/>
    <property type="match status" value="1"/>
</dbReference>
<evidence type="ECO:0000259" key="12">
    <source>
        <dbReference type="PROSITE" id="PS50178"/>
    </source>
</evidence>
<feature type="domain" description="PIPK" evidence="13">
    <location>
        <begin position="1237"/>
        <end position="1561"/>
    </location>
</feature>
<dbReference type="PANTHER" id="PTHR45748">
    <property type="entry name" value="1-PHOSPHATIDYLINOSITOL 3-PHOSPHATE 5-KINASE-RELATED"/>
    <property type="match status" value="1"/>
</dbReference>
<evidence type="ECO:0000256" key="9">
    <source>
        <dbReference type="PROSITE-ProRule" id="PRU00091"/>
    </source>
</evidence>
<dbReference type="GO" id="GO:0046854">
    <property type="term" value="P:phosphatidylinositol phosphate biosynthetic process"/>
    <property type="evidence" value="ECO:0007669"/>
    <property type="project" value="TreeGrafter"/>
</dbReference>
<dbReference type="SUPFAM" id="SSF57903">
    <property type="entry name" value="FYVE/PHD zinc finger"/>
    <property type="match status" value="1"/>
</dbReference>
<dbReference type="SUPFAM" id="SSF52029">
    <property type="entry name" value="GroEL apical domain-like"/>
    <property type="match status" value="1"/>
</dbReference>
<keyword evidence="8 10" id="KW-0067">ATP-binding</keyword>
<protein>
    <recommendedName>
        <fullName evidence="1">1-phosphatidylinositol-3-phosphate 5-kinase</fullName>
        <ecNumber evidence="1">2.7.1.150</ecNumber>
    </recommendedName>
</protein>
<dbReference type="InterPro" id="IPR027409">
    <property type="entry name" value="GroEL-like_apical_dom_sf"/>
</dbReference>
<dbReference type="Pfam" id="PF00118">
    <property type="entry name" value="Cpn60_TCP1"/>
    <property type="match status" value="1"/>
</dbReference>
<dbReference type="Pfam" id="PF01504">
    <property type="entry name" value="PIP5K"/>
    <property type="match status" value="1"/>
</dbReference>
<evidence type="ECO:0000256" key="4">
    <source>
        <dbReference type="ARBA" id="ARBA00022741"/>
    </source>
</evidence>
<evidence type="ECO:0000256" key="11">
    <source>
        <dbReference type="SAM" id="MobiDB-lite"/>
    </source>
</evidence>
<dbReference type="FunFam" id="3.30.810.10:FF:000001">
    <property type="entry name" value="1-phosphatidylinositol 3-phosphate 5-kinase FAB1"/>
    <property type="match status" value="1"/>
</dbReference>
<dbReference type="InterPro" id="IPR002423">
    <property type="entry name" value="Cpn60/GroEL/TCP-1"/>
</dbReference>
<proteinExistence type="predicted"/>
<evidence type="ECO:0000256" key="7">
    <source>
        <dbReference type="ARBA" id="ARBA00022833"/>
    </source>
</evidence>
<dbReference type="Gene3D" id="3.50.7.10">
    <property type="entry name" value="GroEL"/>
    <property type="match status" value="1"/>
</dbReference>
<dbReference type="VEuPathDB" id="FungiDB:SeMB42_g02620"/>
<dbReference type="OrthoDB" id="158357at2759"/>
<keyword evidence="4 10" id="KW-0547">Nucleotide-binding</keyword>
<evidence type="ECO:0000313" key="14">
    <source>
        <dbReference type="EMBL" id="TPX44232.1"/>
    </source>
</evidence>
<dbReference type="EMBL" id="QEAM01000191">
    <property type="protein sequence ID" value="TPX44232.1"/>
    <property type="molecule type" value="Genomic_DNA"/>
</dbReference>
<dbReference type="InterPro" id="IPR027483">
    <property type="entry name" value="PInositol-4-P-4/5-kinase_C_sf"/>
</dbReference>
<feature type="region of interest" description="Disordered" evidence="11">
    <location>
        <begin position="9"/>
        <end position="42"/>
    </location>
</feature>
<dbReference type="InterPro" id="IPR044769">
    <property type="entry name" value="PIKfyve_PIPKc"/>
</dbReference>
<feature type="compositionally biased region" description="Polar residues" evidence="11">
    <location>
        <begin position="250"/>
        <end position="267"/>
    </location>
</feature>
<feature type="domain" description="FYVE-type" evidence="12">
    <location>
        <begin position="90"/>
        <end position="149"/>
    </location>
</feature>
<feature type="compositionally biased region" description="Acidic residues" evidence="11">
    <location>
        <begin position="234"/>
        <end position="248"/>
    </location>
</feature>
<evidence type="ECO:0000313" key="15">
    <source>
        <dbReference type="Proteomes" id="UP000320475"/>
    </source>
</evidence>
<accession>A0A507CYI5</accession>
<evidence type="ECO:0000256" key="2">
    <source>
        <dbReference type="ARBA" id="ARBA00022679"/>
    </source>
</evidence>
<dbReference type="CDD" id="cd17300">
    <property type="entry name" value="PIPKc_PIKfyve"/>
    <property type="match status" value="1"/>
</dbReference>
<dbReference type="Gene3D" id="3.30.810.10">
    <property type="entry name" value="2-Layer Sandwich"/>
    <property type="match status" value="1"/>
</dbReference>
<dbReference type="InterPro" id="IPR000306">
    <property type="entry name" value="Znf_FYVE"/>
</dbReference>
<keyword evidence="6 10" id="KW-0418">Kinase</keyword>
<dbReference type="InterPro" id="IPR013083">
    <property type="entry name" value="Znf_RING/FYVE/PHD"/>
</dbReference>
<reference evidence="14 15" key="1">
    <citation type="journal article" date="2019" name="Sci. Rep.">
        <title>Comparative genomics of chytrid fungi reveal insights into the obligate biotrophic and pathogenic lifestyle of Synchytrium endobioticum.</title>
        <authorList>
            <person name="van de Vossenberg B.T.L.H."/>
            <person name="Warris S."/>
            <person name="Nguyen H.D.T."/>
            <person name="van Gent-Pelzer M.P.E."/>
            <person name="Joly D.L."/>
            <person name="van de Geest H.C."/>
            <person name="Bonants P.J.M."/>
            <person name="Smith D.S."/>
            <person name="Levesque C.A."/>
            <person name="van der Lee T.A.J."/>
        </authorList>
    </citation>
    <scope>NUCLEOTIDE SEQUENCE [LARGE SCALE GENOMIC DNA]</scope>
    <source>
        <strain evidence="14 15">LEV6574</strain>
    </source>
</reference>
<dbReference type="Gene3D" id="3.30.800.10">
    <property type="entry name" value="Phosphatidylinositol Phosphate Kinase II Beta"/>
    <property type="match status" value="1"/>
</dbReference>
<dbReference type="SMART" id="SM00330">
    <property type="entry name" value="PIPKc"/>
    <property type="match status" value="1"/>
</dbReference>
<organism evidence="14 15">
    <name type="scientific">Synchytrium endobioticum</name>
    <dbReference type="NCBI Taxonomy" id="286115"/>
    <lineage>
        <taxon>Eukaryota</taxon>
        <taxon>Fungi</taxon>
        <taxon>Fungi incertae sedis</taxon>
        <taxon>Chytridiomycota</taxon>
        <taxon>Chytridiomycota incertae sedis</taxon>
        <taxon>Chytridiomycetes</taxon>
        <taxon>Synchytriales</taxon>
        <taxon>Synchytriaceae</taxon>
        <taxon>Synchytrium</taxon>
    </lineage>
</organism>
<dbReference type="InterPro" id="IPR027484">
    <property type="entry name" value="PInositol-4-P-5-kinase_N"/>
</dbReference>
<dbReference type="SUPFAM" id="SSF56104">
    <property type="entry name" value="SAICAR synthase-like"/>
    <property type="match status" value="1"/>
</dbReference>
<evidence type="ECO:0000256" key="3">
    <source>
        <dbReference type="ARBA" id="ARBA00022723"/>
    </source>
</evidence>
<dbReference type="Gene3D" id="3.30.40.10">
    <property type="entry name" value="Zinc/RING finger domain, C3HC4 (zinc finger)"/>
    <property type="match status" value="1"/>
</dbReference>
<feature type="region of interest" description="Disordered" evidence="11">
    <location>
        <begin position="216"/>
        <end position="267"/>
    </location>
</feature>
<name>A0A507CYI5_9FUNG</name>
<evidence type="ECO:0000256" key="8">
    <source>
        <dbReference type="ARBA" id="ARBA00022840"/>
    </source>
</evidence>
<comment type="caution">
    <text evidence="14">The sequence shown here is derived from an EMBL/GenBank/DDBJ whole genome shotgun (WGS) entry which is preliminary data.</text>
</comment>
<evidence type="ECO:0000256" key="10">
    <source>
        <dbReference type="PROSITE-ProRule" id="PRU00781"/>
    </source>
</evidence>
<dbReference type="PROSITE" id="PS50178">
    <property type="entry name" value="ZF_FYVE"/>
    <property type="match status" value="1"/>
</dbReference>
<dbReference type="Proteomes" id="UP000320475">
    <property type="component" value="Unassembled WGS sequence"/>
</dbReference>
<dbReference type="FunFam" id="3.50.7.10:FF:000007">
    <property type="entry name" value="1-phosphatidylinositol 3-phosphate 5-kinase isoform X1"/>
    <property type="match status" value="1"/>
</dbReference>
<evidence type="ECO:0000256" key="6">
    <source>
        <dbReference type="ARBA" id="ARBA00022777"/>
    </source>
</evidence>
<dbReference type="PROSITE" id="PS51455">
    <property type="entry name" value="PIPK"/>
    <property type="match status" value="1"/>
</dbReference>
<evidence type="ECO:0000256" key="1">
    <source>
        <dbReference type="ARBA" id="ARBA00012009"/>
    </source>
</evidence>
<keyword evidence="3" id="KW-0479">Metal-binding</keyword>
<keyword evidence="5 9" id="KW-0863">Zinc-finger</keyword>
<dbReference type="InterPro" id="IPR002498">
    <property type="entry name" value="PInositol-4-P-4/5-kinase_core"/>
</dbReference>
<feature type="region of interest" description="Disordered" evidence="11">
    <location>
        <begin position="1022"/>
        <end position="1062"/>
    </location>
</feature>